<keyword evidence="4 7" id="KW-1133">Transmembrane helix</keyword>
<feature type="compositionally biased region" description="Low complexity" evidence="6">
    <location>
        <begin position="203"/>
        <end position="212"/>
    </location>
</feature>
<dbReference type="Proteomes" id="UP001169719">
    <property type="component" value="Unassembled WGS sequence"/>
</dbReference>
<comment type="subcellular location">
    <subcellularLocation>
        <location evidence="1">Cell membrane</location>
        <topology evidence="1">Multi-pass membrane protein</topology>
    </subcellularLocation>
</comment>
<protein>
    <submittedName>
        <fullName evidence="8">YitT family protein</fullName>
    </submittedName>
</protein>
<proteinExistence type="predicted"/>
<evidence type="ECO:0000256" key="7">
    <source>
        <dbReference type="SAM" id="Phobius"/>
    </source>
</evidence>
<keyword evidence="2" id="KW-1003">Cell membrane</keyword>
<evidence type="ECO:0000313" key="9">
    <source>
        <dbReference type="Proteomes" id="UP001169719"/>
    </source>
</evidence>
<feature type="transmembrane region" description="Helical" evidence="7">
    <location>
        <begin position="159"/>
        <end position="186"/>
    </location>
</feature>
<evidence type="ECO:0000256" key="4">
    <source>
        <dbReference type="ARBA" id="ARBA00022989"/>
    </source>
</evidence>
<evidence type="ECO:0000256" key="1">
    <source>
        <dbReference type="ARBA" id="ARBA00004651"/>
    </source>
</evidence>
<evidence type="ECO:0000313" key="8">
    <source>
        <dbReference type="EMBL" id="MDN2482604.1"/>
    </source>
</evidence>
<dbReference type="PANTHER" id="PTHR33545:SF5">
    <property type="entry name" value="UPF0750 MEMBRANE PROTEIN YITT"/>
    <property type="match status" value="1"/>
</dbReference>
<feature type="transmembrane region" description="Helical" evidence="7">
    <location>
        <begin position="106"/>
        <end position="124"/>
    </location>
</feature>
<sequence>MDNEHSLTENLLALILGCALVSLGVHFFNQIGLLTGGTAGLALFVTKISDFSFGQVFFAINLPFYWLSITRMGWRFTLNTFIAVTLVSFMVDNLHHVLDFAVVNSLYGAAIGGSLIGVGMLVIFRHKMSLGGFNILALFLQERFNIRAGKVQMGLDCTIVAMSFLIMNVWVIVLSIGAAIITNLIIAMNHKPGRYQPHGIPVATTSSTNSASKADEDRH</sequence>
<evidence type="ECO:0000256" key="2">
    <source>
        <dbReference type="ARBA" id="ARBA00022475"/>
    </source>
</evidence>
<accession>A0ABT7Y3J0</accession>
<organism evidence="8 9">
    <name type="scientific">Vibrio agarivorans</name>
    <dbReference type="NCBI Taxonomy" id="153622"/>
    <lineage>
        <taxon>Bacteria</taxon>
        <taxon>Pseudomonadati</taxon>
        <taxon>Pseudomonadota</taxon>
        <taxon>Gammaproteobacteria</taxon>
        <taxon>Vibrionales</taxon>
        <taxon>Vibrionaceae</taxon>
        <taxon>Vibrio</taxon>
    </lineage>
</organism>
<dbReference type="PANTHER" id="PTHR33545">
    <property type="entry name" value="UPF0750 MEMBRANE PROTEIN YITT-RELATED"/>
    <property type="match status" value="1"/>
</dbReference>
<comment type="caution">
    <text evidence="8">The sequence shown here is derived from an EMBL/GenBank/DDBJ whole genome shotgun (WGS) entry which is preliminary data.</text>
</comment>
<gene>
    <name evidence="8" type="ORF">QWJ08_14785</name>
</gene>
<keyword evidence="9" id="KW-1185">Reference proteome</keyword>
<feature type="transmembrane region" description="Helical" evidence="7">
    <location>
        <begin position="76"/>
        <end position="94"/>
    </location>
</feature>
<evidence type="ECO:0000256" key="3">
    <source>
        <dbReference type="ARBA" id="ARBA00022692"/>
    </source>
</evidence>
<feature type="transmembrane region" description="Helical" evidence="7">
    <location>
        <begin position="12"/>
        <end position="31"/>
    </location>
</feature>
<reference evidence="8" key="1">
    <citation type="submission" date="2024-05" db="EMBL/GenBank/DDBJ databases">
        <title>Genome Sequences of Four Agar- Degrading Marine Bacteria.</title>
        <authorList>
            <person name="Phillips E.K."/>
            <person name="Shaffer J.C."/>
            <person name="Henson M.W."/>
            <person name="Temperton B."/>
            <person name="Thrash C.J."/>
            <person name="Martin M.O."/>
        </authorList>
    </citation>
    <scope>NUCLEOTIDE SEQUENCE</scope>
    <source>
        <strain evidence="8">EKP203</strain>
    </source>
</reference>
<evidence type="ECO:0000256" key="6">
    <source>
        <dbReference type="SAM" id="MobiDB-lite"/>
    </source>
</evidence>
<feature type="region of interest" description="Disordered" evidence="6">
    <location>
        <begin position="198"/>
        <end position="219"/>
    </location>
</feature>
<dbReference type="EMBL" id="JAUEOZ010000002">
    <property type="protein sequence ID" value="MDN2482604.1"/>
    <property type="molecule type" value="Genomic_DNA"/>
</dbReference>
<dbReference type="Pfam" id="PF02588">
    <property type="entry name" value="YitT_membrane"/>
    <property type="match status" value="1"/>
</dbReference>
<keyword evidence="5 7" id="KW-0472">Membrane</keyword>
<evidence type="ECO:0000256" key="5">
    <source>
        <dbReference type="ARBA" id="ARBA00023136"/>
    </source>
</evidence>
<dbReference type="InterPro" id="IPR051461">
    <property type="entry name" value="UPF0750_membrane"/>
</dbReference>
<name>A0ABT7Y3J0_9VIBR</name>
<keyword evidence="3 7" id="KW-0812">Transmembrane</keyword>
<dbReference type="RefSeq" id="WP_289962668.1">
    <property type="nucleotide sequence ID" value="NZ_JAUEOZ010000002.1"/>
</dbReference>
<dbReference type="InterPro" id="IPR003740">
    <property type="entry name" value="YitT"/>
</dbReference>